<organism evidence="1">
    <name type="scientific">bioreactor metagenome</name>
    <dbReference type="NCBI Taxonomy" id="1076179"/>
    <lineage>
        <taxon>unclassified sequences</taxon>
        <taxon>metagenomes</taxon>
        <taxon>ecological metagenomes</taxon>
    </lineage>
</organism>
<protein>
    <submittedName>
        <fullName evidence="1">Uncharacterized protein</fullName>
    </submittedName>
</protein>
<dbReference type="EMBL" id="VSSQ01024280">
    <property type="protein sequence ID" value="MPM71702.1"/>
    <property type="molecule type" value="Genomic_DNA"/>
</dbReference>
<dbReference type="AlphaFoldDB" id="A0A645C251"/>
<gene>
    <name evidence="1" type="ORF">SDC9_118672</name>
</gene>
<comment type="caution">
    <text evidence="1">The sequence shown here is derived from an EMBL/GenBank/DDBJ whole genome shotgun (WGS) entry which is preliminary data.</text>
</comment>
<accession>A0A645C251</accession>
<evidence type="ECO:0000313" key="1">
    <source>
        <dbReference type="EMBL" id="MPM71702.1"/>
    </source>
</evidence>
<sequence length="101" mass="11494">MSGLIFCIRPFRRNLNFHQSVNAFIHGSVIHLLNVFSLSAIRLVDRILQQTDRLALRKNAGQLKKGGLHHHIDAVTKTDFRSNFQSIYDIEPDAVLCQIAL</sequence>
<proteinExistence type="predicted"/>
<reference evidence="1" key="1">
    <citation type="submission" date="2019-08" db="EMBL/GenBank/DDBJ databases">
        <authorList>
            <person name="Kucharzyk K."/>
            <person name="Murdoch R.W."/>
            <person name="Higgins S."/>
            <person name="Loffler F."/>
        </authorList>
    </citation>
    <scope>NUCLEOTIDE SEQUENCE</scope>
</reference>
<name>A0A645C251_9ZZZZ</name>